<dbReference type="EMBL" id="FNIW01000024">
    <property type="protein sequence ID" value="SDO52645.1"/>
    <property type="molecule type" value="Genomic_DNA"/>
</dbReference>
<name>A0A1H0K9L1_9BACT</name>
<dbReference type="RefSeq" id="WP_091854851.1">
    <property type="nucleotide sequence ID" value="NZ_FNIW01000024.1"/>
</dbReference>
<dbReference type="InterPro" id="IPR011330">
    <property type="entry name" value="Glyco_hydro/deAcase_b/a-brl"/>
</dbReference>
<protein>
    <recommendedName>
        <fullName evidence="3">Polysaccharide deacetylase</fullName>
    </recommendedName>
</protein>
<evidence type="ECO:0008006" key="3">
    <source>
        <dbReference type="Google" id="ProtNLM"/>
    </source>
</evidence>
<evidence type="ECO:0000313" key="1">
    <source>
        <dbReference type="EMBL" id="SDO52645.1"/>
    </source>
</evidence>
<gene>
    <name evidence="1" type="ORF">SAMN04487900_12424</name>
</gene>
<sequence length="255" mass="30320">MTNREKYKFDYFTIDHYGELVKMARDLGFIFILHKDDYVADRKDIIWRHDVEFSPAQALKMAKIEHDLGVKTTYFFQTHSENYNIYEKYFSDILQEIRALGHHIGLHFDSHYWDVSDEESLERCIAVDTDYFNKVFDINIDTFSFHNTTSFVLSCEGYRYGGLINTYARLFKEKYQYCADSTGYWRYEVLDEVLCDPNTRHLQVLIHDSMWSDTVMSPRKRVMTAIQKEAERVKKFYDDDLVAFGAKNIDDDVVL</sequence>
<dbReference type="OrthoDB" id="1016932at2"/>
<dbReference type="GO" id="GO:0005975">
    <property type="term" value="P:carbohydrate metabolic process"/>
    <property type="evidence" value="ECO:0007669"/>
    <property type="project" value="InterPro"/>
</dbReference>
<dbReference type="Proteomes" id="UP000199134">
    <property type="component" value="Unassembled WGS sequence"/>
</dbReference>
<reference evidence="2" key="1">
    <citation type="submission" date="2016-10" db="EMBL/GenBank/DDBJ databases">
        <authorList>
            <person name="de Groot N.N."/>
        </authorList>
    </citation>
    <scope>NUCLEOTIDE SEQUENCE [LARGE SCALE GENOMIC DNA]</scope>
    <source>
        <strain evidence="2">BP1-145</strain>
    </source>
</reference>
<comment type="caution">
    <text evidence="1">The sequence shown here is derived from an EMBL/GenBank/DDBJ whole genome shotgun (WGS) entry which is preliminary data.</text>
</comment>
<dbReference type="SUPFAM" id="SSF88713">
    <property type="entry name" value="Glycoside hydrolase/deacetylase"/>
    <property type="match status" value="1"/>
</dbReference>
<dbReference type="Gene3D" id="3.20.20.370">
    <property type="entry name" value="Glycoside hydrolase/deacetylase"/>
    <property type="match status" value="1"/>
</dbReference>
<accession>A0A1H0K9L1</accession>
<proteinExistence type="predicted"/>
<dbReference type="AlphaFoldDB" id="A0A1H0K9L1"/>
<organism evidence="1 2">
    <name type="scientific">Prevotella communis</name>
    <dbReference type="NCBI Taxonomy" id="2913614"/>
    <lineage>
        <taxon>Bacteria</taxon>
        <taxon>Pseudomonadati</taxon>
        <taxon>Bacteroidota</taxon>
        <taxon>Bacteroidia</taxon>
        <taxon>Bacteroidales</taxon>
        <taxon>Prevotellaceae</taxon>
        <taxon>Prevotella</taxon>
    </lineage>
</organism>
<evidence type="ECO:0000313" key="2">
    <source>
        <dbReference type="Proteomes" id="UP000199134"/>
    </source>
</evidence>